<sequence>MKASKIILYLILFFITLIAFNNAGAIELMSDDIVLSGNYDELGKNKNKSNLSADYNMIFKNDSKNDNLEIKMLGHQCMYKVGDEYINLKPGDKHNESLEDSNYFFQGCSGANKLVKWEVSTYKKGKKYKSCVFRMETYLPSFPGAYLVWQSIVETDDCHLEMTATCNGVNCLNKNINSNTSNNPSNIVITIKDDNNWEPPTIISPKPNATVENNYITISGKGFMEDGGLPTLVTNFNGYTYSVRSTTVAEIWSGQLWINCGITGTVGIQTMENSDVTFNGPPCEATITSIQNGQTIPAGEYSLSGRVNSDTADNARHMQVQITGYQKDGSIYAPTKSYTPDVDTGTGKWSLGGLEAVCGINYNVSVSTNSFGTPSASQSILPSLIGSNISYHTPDCPFAITKPKNYEVVSSTTGDIQDISIGGRAIDGTIVVINVKSLGSQDDPGQSFNGNVVDNKWSVEAKGLPIGIIKIRADNSETAEVPIQNSSAEVTVLSSKIFSVETKNNNVFTEFYGTSMPYIYVHDEGLETVVQIFLNGIELDEGDPDTMGNWKDKVKHYARRGIYIITFREDAGDSNYTSRDEKILKCTGGDRGMTCVNHE</sequence>
<comment type="caution">
    <text evidence="1">The sequence shown here is derived from an EMBL/GenBank/DDBJ whole genome shotgun (WGS) entry which is preliminary data.</text>
</comment>
<evidence type="ECO:0008006" key="3">
    <source>
        <dbReference type="Google" id="ProtNLM"/>
    </source>
</evidence>
<gene>
    <name evidence="1" type="ORF">PSI22_00945</name>
</gene>
<protein>
    <recommendedName>
        <fullName evidence="3">IPT/TIG domain-containing protein</fullName>
    </recommendedName>
</protein>
<reference evidence="1 2" key="1">
    <citation type="submission" date="2023-02" db="EMBL/GenBank/DDBJ databases">
        <title>Entomopathogenic bacteria.</title>
        <authorList>
            <person name="Machado R.A."/>
        </authorList>
    </citation>
    <scope>NUCLEOTIDE SEQUENCE [LARGE SCALE GENOMIC DNA]</scope>
    <source>
        <strain evidence="1 2">XENO-7</strain>
    </source>
</reference>
<evidence type="ECO:0000313" key="2">
    <source>
        <dbReference type="Proteomes" id="UP001214757"/>
    </source>
</evidence>
<keyword evidence="2" id="KW-1185">Reference proteome</keyword>
<proteinExistence type="predicted"/>
<accession>A0ABT5LZT0</accession>
<dbReference type="RefSeq" id="WP_273577891.1">
    <property type="nucleotide sequence ID" value="NZ_JAQRFO010000001.1"/>
</dbReference>
<name>A0ABT5LZT0_9GAMM</name>
<organism evidence="1 2">
    <name type="scientific">Xenorhabdus aichiensis</name>
    <dbReference type="NCBI Taxonomy" id="3025874"/>
    <lineage>
        <taxon>Bacteria</taxon>
        <taxon>Pseudomonadati</taxon>
        <taxon>Pseudomonadota</taxon>
        <taxon>Gammaproteobacteria</taxon>
        <taxon>Enterobacterales</taxon>
        <taxon>Morganellaceae</taxon>
        <taxon>Xenorhabdus</taxon>
    </lineage>
</organism>
<evidence type="ECO:0000313" key="1">
    <source>
        <dbReference type="EMBL" id="MDC9620230.1"/>
    </source>
</evidence>
<dbReference type="Proteomes" id="UP001214757">
    <property type="component" value="Unassembled WGS sequence"/>
</dbReference>
<dbReference type="EMBL" id="JAQRFO010000001">
    <property type="protein sequence ID" value="MDC9620230.1"/>
    <property type="molecule type" value="Genomic_DNA"/>
</dbReference>